<dbReference type="PANTHER" id="PTHR48022">
    <property type="entry name" value="PLASTIDIC GLUCOSE TRANSPORTER 4"/>
    <property type="match status" value="1"/>
</dbReference>
<evidence type="ECO:0000259" key="7">
    <source>
        <dbReference type="PROSITE" id="PS50850"/>
    </source>
</evidence>
<keyword evidence="3 6" id="KW-0812">Transmembrane</keyword>
<dbReference type="Gene3D" id="1.20.1250.20">
    <property type="entry name" value="MFS general substrate transporter like domains"/>
    <property type="match status" value="1"/>
</dbReference>
<feature type="domain" description="Major facilitator superfamily (MFS) profile" evidence="7">
    <location>
        <begin position="1"/>
        <end position="335"/>
    </location>
</feature>
<gene>
    <name evidence="8" type="ORF">PCAMFM013_S040g000068</name>
</gene>
<feature type="transmembrane region" description="Helical" evidence="6">
    <location>
        <begin position="173"/>
        <end position="192"/>
    </location>
</feature>
<dbReference type="Pfam" id="PF00083">
    <property type="entry name" value="Sugar_tr"/>
    <property type="match status" value="1"/>
</dbReference>
<evidence type="ECO:0000256" key="2">
    <source>
        <dbReference type="ARBA" id="ARBA00010992"/>
    </source>
</evidence>
<feature type="transmembrane region" description="Helical" evidence="6">
    <location>
        <begin position="235"/>
        <end position="258"/>
    </location>
</feature>
<name>A0A0G4PUQ3_PENC3</name>
<dbReference type="InterPro" id="IPR020846">
    <property type="entry name" value="MFS_dom"/>
</dbReference>
<sequence length="335" mass="37740">MAEMSLTEKERGPEVAFQCIFLVSGCAFAYWVDFGFTRLDNQVSWRIPLGFQAFLGAVSGVGMFLLPDTPRWYYVRGRLEEGDEVLSRLFDRPVLDSDVQTMRESILASLELESEETKTLDPVDLFWDRTNLRVGRRLRIAFLILSVQQMMGINVAVYYSVTIFAQIGLSSTLSQLLAAVMNTIFAIGSLFLPSTIERFGRRNILMYSAGGLTICLSIFVAMIGSPGPTLAKQWVAVAAIIVYNLIFGYGWIGVCWLYGPEKVGWKLWLWCLLSCAVAVPFVYFLCPETTGKTLEEIDLLFQKESEADQSNTDSLEAHSNEKMEVEHFHQETAHV</sequence>
<keyword evidence="4 6" id="KW-1133">Transmembrane helix</keyword>
<comment type="subcellular location">
    <subcellularLocation>
        <location evidence="1">Membrane</location>
        <topology evidence="1">Multi-pass membrane protein</topology>
    </subcellularLocation>
</comment>
<evidence type="ECO:0000256" key="6">
    <source>
        <dbReference type="SAM" id="Phobius"/>
    </source>
</evidence>
<reference evidence="8 9" key="1">
    <citation type="journal article" date="2014" name="Nat. Commun.">
        <title>Multiple recent horizontal transfers of a large genomic region in cheese making fungi.</title>
        <authorList>
            <person name="Cheeseman K."/>
            <person name="Ropars J."/>
            <person name="Renault P."/>
            <person name="Dupont J."/>
            <person name="Gouzy J."/>
            <person name="Branca A."/>
            <person name="Abraham A.L."/>
            <person name="Ceppi M."/>
            <person name="Conseiller E."/>
            <person name="Debuchy R."/>
            <person name="Malagnac F."/>
            <person name="Goarin A."/>
            <person name="Silar P."/>
            <person name="Lacoste S."/>
            <person name="Sallet E."/>
            <person name="Bensimon A."/>
            <person name="Giraud T."/>
            <person name="Brygoo Y."/>
        </authorList>
    </citation>
    <scope>NUCLEOTIDE SEQUENCE [LARGE SCALE GENOMIC DNA]</scope>
    <source>
        <strain evidence="9">FM 013</strain>
    </source>
</reference>
<organism evidence="8 9">
    <name type="scientific">Penicillium camemberti (strain FM 013)</name>
    <dbReference type="NCBI Taxonomy" id="1429867"/>
    <lineage>
        <taxon>Eukaryota</taxon>
        <taxon>Fungi</taxon>
        <taxon>Dikarya</taxon>
        <taxon>Ascomycota</taxon>
        <taxon>Pezizomycotina</taxon>
        <taxon>Eurotiomycetes</taxon>
        <taxon>Eurotiomycetidae</taxon>
        <taxon>Eurotiales</taxon>
        <taxon>Aspergillaceae</taxon>
        <taxon>Penicillium</taxon>
    </lineage>
</organism>
<dbReference type="GO" id="GO:0016020">
    <property type="term" value="C:membrane"/>
    <property type="evidence" value="ECO:0007669"/>
    <property type="project" value="UniProtKB-SubCell"/>
</dbReference>
<comment type="similarity">
    <text evidence="2">Belongs to the major facilitator superfamily. Sugar transporter (TC 2.A.1.1) family.</text>
</comment>
<dbReference type="GO" id="GO:0005351">
    <property type="term" value="F:carbohydrate:proton symporter activity"/>
    <property type="evidence" value="ECO:0007669"/>
    <property type="project" value="TreeGrafter"/>
</dbReference>
<feature type="transmembrane region" description="Helical" evidence="6">
    <location>
        <begin position="12"/>
        <end position="31"/>
    </location>
</feature>
<evidence type="ECO:0000256" key="3">
    <source>
        <dbReference type="ARBA" id="ARBA00022692"/>
    </source>
</evidence>
<feature type="transmembrane region" description="Helical" evidence="6">
    <location>
        <begin position="204"/>
        <end position="223"/>
    </location>
</feature>
<proteinExistence type="inferred from homology"/>
<evidence type="ECO:0000256" key="5">
    <source>
        <dbReference type="ARBA" id="ARBA00023136"/>
    </source>
</evidence>
<dbReference type="InterPro" id="IPR036259">
    <property type="entry name" value="MFS_trans_sf"/>
</dbReference>
<keyword evidence="9" id="KW-1185">Reference proteome</keyword>
<feature type="transmembrane region" description="Helical" evidence="6">
    <location>
        <begin position="140"/>
        <end position="161"/>
    </location>
</feature>
<evidence type="ECO:0000256" key="1">
    <source>
        <dbReference type="ARBA" id="ARBA00004141"/>
    </source>
</evidence>
<keyword evidence="5 6" id="KW-0472">Membrane</keyword>
<evidence type="ECO:0000256" key="4">
    <source>
        <dbReference type="ARBA" id="ARBA00022989"/>
    </source>
</evidence>
<protein>
    <submittedName>
        <fullName evidence="8">Sugar/inositol transporter</fullName>
    </submittedName>
</protein>
<accession>A0A0G4PUQ3</accession>
<feature type="transmembrane region" description="Helical" evidence="6">
    <location>
        <begin position="43"/>
        <end position="66"/>
    </location>
</feature>
<dbReference type="PROSITE" id="PS50850">
    <property type="entry name" value="MFS"/>
    <property type="match status" value="1"/>
</dbReference>
<dbReference type="InterPro" id="IPR005828">
    <property type="entry name" value="MFS_sugar_transport-like"/>
</dbReference>
<dbReference type="InterPro" id="IPR050360">
    <property type="entry name" value="MFS_Sugar_Transporters"/>
</dbReference>
<dbReference type="PANTHER" id="PTHR48022:SF2">
    <property type="entry name" value="PLASTIDIC GLUCOSE TRANSPORTER 4"/>
    <property type="match status" value="1"/>
</dbReference>
<evidence type="ECO:0000313" key="8">
    <source>
        <dbReference type="EMBL" id="CRL29842.1"/>
    </source>
</evidence>
<dbReference type="AlphaFoldDB" id="A0A0G4PUQ3"/>
<evidence type="ECO:0000313" key="9">
    <source>
        <dbReference type="Proteomes" id="UP000053732"/>
    </source>
</evidence>
<dbReference type="Proteomes" id="UP000053732">
    <property type="component" value="Unassembled WGS sequence"/>
</dbReference>
<feature type="transmembrane region" description="Helical" evidence="6">
    <location>
        <begin position="267"/>
        <end position="285"/>
    </location>
</feature>
<dbReference type="EMBL" id="HG793173">
    <property type="protein sequence ID" value="CRL29842.1"/>
    <property type="molecule type" value="Genomic_DNA"/>
</dbReference>
<dbReference type="SUPFAM" id="SSF103473">
    <property type="entry name" value="MFS general substrate transporter"/>
    <property type="match status" value="1"/>
</dbReference>